<dbReference type="Proteomes" id="UP000799753">
    <property type="component" value="Unassembled WGS sequence"/>
</dbReference>
<organism evidence="2 3">
    <name type="scientific">Massarina eburnea CBS 473.64</name>
    <dbReference type="NCBI Taxonomy" id="1395130"/>
    <lineage>
        <taxon>Eukaryota</taxon>
        <taxon>Fungi</taxon>
        <taxon>Dikarya</taxon>
        <taxon>Ascomycota</taxon>
        <taxon>Pezizomycotina</taxon>
        <taxon>Dothideomycetes</taxon>
        <taxon>Pleosporomycetidae</taxon>
        <taxon>Pleosporales</taxon>
        <taxon>Massarineae</taxon>
        <taxon>Massarinaceae</taxon>
        <taxon>Massarina</taxon>
    </lineage>
</organism>
<dbReference type="EMBL" id="MU006806">
    <property type="protein sequence ID" value="KAF2635458.1"/>
    <property type="molecule type" value="Genomic_DNA"/>
</dbReference>
<gene>
    <name evidence="2" type="ORF">P280DRAFT_192693</name>
</gene>
<name>A0A6A6RMT2_9PLEO</name>
<feature type="transmembrane region" description="Helical" evidence="1">
    <location>
        <begin position="34"/>
        <end position="54"/>
    </location>
</feature>
<keyword evidence="1" id="KW-1133">Transmembrane helix</keyword>
<dbReference type="AlphaFoldDB" id="A0A6A6RMT2"/>
<keyword evidence="1" id="KW-0472">Membrane</keyword>
<reference evidence="2" key="1">
    <citation type="journal article" date="2020" name="Stud. Mycol.">
        <title>101 Dothideomycetes genomes: a test case for predicting lifestyles and emergence of pathogens.</title>
        <authorList>
            <person name="Haridas S."/>
            <person name="Albert R."/>
            <person name="Binder M."/>
            <person name="Bloem J."/>
            <person name="Labutti K."/>
            <person name="Salamov A."/>
            <person name="Andreopoulos B."/>
            <person name="Baker S."/>
            <person name="Barry K."/>
            <person name="Bills G."/>
            <person name="Bluhm B."/>
            <person name="Cannon C."/>
            <person name="Castanera R."/>
            <person name="Culley D."/>
            <person name="Daum C."/>
            <person name="Ezra D."/>
            <person name="Gonzalez J."/>
            <person name="Henrissat B."/>
            <person name="Kuo A."/>
            <person name="Liang C."/>
            <person name="Lipzen A."/>
            <person name="Lutzoni F."/>
            <person name="Magnuson J."/>
            <person name="Mondo S."/>
            <person name="Nolan M."/>
            <person name="Ohm R."/>
            <person name="Pangilinan J."/>
            <person name="Park H.-J."/>
            <person name="Ramirez L."/>
            <person name="Alfaro M."/>
            <person name="Sun H."/>
            <person name="Tritt A."/>
            <person name="Yoshinaga Y."/>
            <person name="Zwiers L.-H."/>
            <person name="Turgeon B."/>
            <person name="Goodwin S."/>
            <person name="Spatafora J."/>
            <person name="Crous P."/>
            <person name="Grigoriev I."/>
        </authorList>
    </citation>
    <scope>NUCLEOTIDE SEQUENCE</scope>
    <source>
        <strain evidence="2">CBS 473.64</strain>
    </source>
</reference>
<evidence type="ECO:0000313" key="2">
    <source>
        <dbReference type="EMBL" id="KAF2635458.1"/>
    </source>
</evidence>
<evidence type="ECO:0000256" key="1">
    <source>
        <dbReference type="SAM" id="Phobius"/>
    </source>
</evidence>
<evidence type="ECO:0000313" key="3">
    <source>
        <dbReference type="Proteomes" id="UP000799753"/>
    </source>
</evidence>
<keyword evidence="3" id="KW-1185">Reference proteome</keyword>
<proteinExistence type="predicted"/>
<sequence length="77" mass="8954">MVCEAASRAFFFCCPSSGHSNLHNTLPTSGKSNAVSFLVYLGTWYDALNIILYYSSRWRIPIMTGFHERRRRESLYR</sequence>
<protein>
    <submittedName>
        <fullName evidence="2">Uncharacterized protein</fullName>
    </submittedName>
</protein>
<accession>A0A6A6RMT2</accession>
<keyword evidence="1" id="KW-0812">Transmembrane</keyword>